<dbReference type="OrthoDB" id="4035847at2759"/>
<dbReference type="HOGENOM" id="CLU_109465_0_0_1"/>
<comment type="similarity">
    <text evidence="2">Belongs to the VPS37 family.</text>
</comment>
<dbReference type="InterPro" id="IPR037202">
    <property type="entry name" value="ESCRT_assembly_dom"/>
</dbReference>
<gene>
    <name evidence="9" type="primary">TDEL0F04420</name>
    <name evidence="9" type="ORF">TDEL_0F04420</name>
</gene>
<keyword evidence="7" id="KW-0175">Coiled coil</keyword>
<evidence type="ECO:0000256" key="5">
    <source>
        <dbReference type="ARBA" id="ARBA00022927"/>
    </source>
</evidence>
<organism evidence="9 10">
    <name type="scientific">Torulaspora delbrueckii</name>
    <name type="common">Yeast</name>
    <name type="synonym">Candida colliculosa</name>
    <dbReference type="NCBI Taxonomy" id="4950"/>
    <lineage>
        <taxon>Eukaryota</taxon>
        <taxon>Fungi</taxon>
        <taxon>Dikarya</taxon>
        <taxon>Ascomycota</taxon>
        <taxon>Saccharomycotina</taxon>
        <taxon>Saccharomycetes</taxon>
        <taxon>Saccharomycetales</taxon>
        <taxon>Saccharomycetaceae</taxon>
        <taxon>Torulaspora</taxon>
    </lineage>
</organism>
<dbReference type="GO" id="GO:0006612">
    <property type="term" value="P:protein targeting to membrane"/>
    <property type="evidence" value="ECO:0007669"/>
    <property type="project" value="EnsemblFungi"/>
</dbReference>
<keyword evidence="10" id="KW-1185">Reference proteome</keyword>
<evidence type="ECO:0000256" key="1">
    <source>
        <dbReference type="ARBA" id="ARBA00004177"/>
    </source>
</evidence>
<keyword evidence="5 6" id="KW-0653">Protein transport</keyword>
<feature type="domain" description="VPS37 C-terminal" evidence="8">
    <location>
        <begin position="87"/>
        <end position="170"/>
    </location>
</feature>
<evidence type="ECO:0000313" key="10">
    <source>
        <dbReference type="Proteomes" id="UP000005627"/>
    </source>
</evidence>
<evidence type="ECO:0000256" key="4">
    <source>
        <dbReference type="ARBA" id="ARBA00022753"/>
    </source>
</evidence>
<dbReference type="Pfam" id="PF07200">
    <property type="entry name" value="Mod_r"/>
    <property type="match status" value="1"/>
</dbReference>
<dbReference type="KEGG" id="tdl:TDEL_0F04420"/>
<evidence type="ECO:0000256" key="6">
    <source>
        <dbReference type="PROSITE-ProRule" id="PRU00646"/>
    </source>
</evidence>
<accession>G8ZXA9</accession>
<protein>
    <recommendedName>
        <fullName evidence="8">VPS37 C-terminal domain-containing protein</fullName>
    </recommendedName>
</protein>
<dbReference type="Gene3D" id="1.10.287.660">
    <property type="entry name" value="Helix hairpin bin"/>
    <property type="match status" value="1"/>
</dbReference>
<evidence type="ECO:0000313" key="9">
    <source>
        <dbReference type="EMBL" id="CCE93253.1"/>
    </source>
</evidence>
<evidence type="ECO:0000256" key="7">
    <source>
        <dbReference type="SAM" id="Coils"/>
    </source>
</evidence>
<dbReference type="STRING" id="1076872.G8ZXA9"/>
<keyword evidence="4" id="KW-0967">Endosome</keyword>
<dbReference type="EMBL" id="HE616747">
    <property type="protein sequence ID" value="CCE93253.1"/>
    <property type="molecule type" value="Genomic_DNA"/>
</dbReference>
<dbReference type="GeneID" id="11501848"/>
<evidence type="ECO:0000256" key="2">
    <source>
        <dbReference type="ARBA" id="ARBA00007617"/>
    </source>
</evidence>
<dbReference type="InterPro" id="IPR029012">
    <property type="entry name" value="Helix_hairpin_bin_sf"/>
</dbReference>
<dbReference type="Proteomes" id="UP000005627">
    <property type="component" value="Chromosome 6"/>
</dbReference>
<comment type="subcellular location">
    <subcellularLocation>
        <location evidence="1">Endosome</location>
    </subcellularLocation>
</comment>
<dbReference type="GO" id="GO:1904669">
    <property type="term" value="P:ATP export"/>
    <property type="evidence" value="ECO:0007669"/>
    <property type="project" value="EnsemblFungi"/>
</dbReference>
<dbReference type="InterPro" id="IPR009851">
    <property type="entry name" value="Mod_r"/>
</dbReference>
<sequence>MSSELNRDIPLPENVELLSSQEVFELVTQHKRQLESYVAAFNPQEELKADVLNLKVQLQELEGKFKGLEEERAKVQEQLEECRILESQYVKRWQDQHQKIDKKYNEDLLKAVLEIQMTEVEDDSFKLEEKLKEDDDLDVFLDQYIEMRTNYHIKREKLATWNAQGTLRVR</sequence>
<dbReference type="GO" id="GO:0006623">
    <property type="term" value="P:protein targeting to vacuole"/>
    <property type="evidence" value="ECO:0007669"/>
    <property type="project" value="EnsemblFungi"/>
</dbReference>
<reference evidence="9 10" key="1">
    <citation type="journal article" date="2011" name="Proc. Natl. Acad. Sci. U.S.A.">
        <title>Evolutionary erosion of yeast sex chromosomes by mating-type switching accidents.</title>
        <authorList>
            <person name="Gordon J.L."/>
            <person name="Armisen D."/>
            <person name="Proux-Wera E."/>
            <person name="Oheigeartaigh S.S."/>
            <person name="Byrne K.P."/>
            <person name="Wolfe K.H."/>
        </authorList>
    </citation>
    <scope>NUCLEOTIDE SEQUENCE [LARGE SCALE GENOMIC DNA]</scope>
    <source>
        <strain evidence="10">ATCC 10662 / CBS 1146 / NBRC 0425 / NCYC 2629 / NRRL Y-866</strain>
    </source>
</reference>
<feature type="coiled-coil region" evidence="7">
    <location>
        <begin position="44"/>
        <end position="88"/>
    </location>
</feature>
<dbReference type="RefSeq" id="XP_003682464.1">
    <property type="nucleotide sequence ID" value="XM_003682416.1"/>
</dbReference>
<dbReference type="eggNOG" id="ENOG502S6GM">
    <property type="taxonomic scope" value="Eukaryota"/>
</dbReference>
<dbReference type="GO" id="GO:0043162">
    <property type="term" value="P:ubiquitin-dependent protein catabolic process via the multivesicular body sorting pathway"/>
    <property type="evidence" value="ECO:0007669"/>
    <property type="project" value="EnsemblFungi"/>
</dbReference>
<dbReference type="SUPFAM" id="SSF140111">
    <property type="entry name" value="Endosomal sorting complex assembly domain"/>
    <property type="match status" value="1"/>
</dbReference>
<proteinExistence type="inferred from homology"/>
<evidence type="ECO:0000259" key="8">
    <source>
        <dbReference type="PROSITE" id="PS51314"/>
    </source>
</evidence>
<dbReference type="GO" id="GO:0000813">
    <property type="term" value="C:ESCRT I complex"/>
    <property type="evidence" value="ECO:0007669"/>
    <property type="project" value="EnsemblFungi"/>
</dbReference>
<dbReference type="PROSITE" id="PS51314">
    <property type="entry name" value="VPS37_C"/>
    <property type="match status" value="1"/>
</dbReference>
<dbReference type="InParanoid" id="G8ZXA9"/>
<name>G8ZXA9_TORDE</name>
<dbReference type="AlphaFoldDB" id="G8ZXA9"/>
<keyword evidence="3 6" id="KW-0813">Transport</keyword>
<dbReference type="FunCoup" id="G8ZXA9">
    <property type="interactions" value="49"/>
</dbReference>
<evidence type="ECO:0000256" key="3">
    <source>
        <dbReference type="ARBA" id="ARBA00022448"/>
    </source>
</evidence>